<dbReference type="EMBL" id="JANPWB010000015">
    <property type="protein sequence ID" value="KAJ1090092.1"/>
    <property type="molecule type" value="Genomic_DNA"/>
</dbReference>
<organism evidence="1 2">
    <name type="scientific">Pleurodeles waltl</name>
    <name type="common">Iberian ribbed newt</name>
    <dbReference type="NCBI Taxonomy" id="8319"/>
    <lineage>
        <taxon>Eukaryota</taxon>
        <taxon>Metazoa</taxon>
        <taxon>Chordata</taxon>
        <taxon>Craniata</taxon>
        <taxon>Vertebrata</taxon>
        <taxon>Euteleostomi</taxon>
        <taxon>Amphibia</taxon>
        <taxon>Batrachia</taxon>
        <taxon>Caudata</taxon>
        <taxon>Salamandroidea</taxon>
        <taxon>Salamandridae</taxon>
        <taxon>Pleurodelinae</taxon>
        <taxon>Pleurodeles</taxon>
    </lineage>
</organism>
<accession>A0AAV7LI80</accession>
<gene>
    <name evidence="1" type="ORF">NDU88_003230</name>
</gene>
<evidence type="ECO:0000313" key="1">
    <source>
        <dbReference type="EMBL" id="KAJ1090092.1"/>
    </source>
</evidence>
<proteinExistence type="predicted"/>
<name>A0AAV7LI80_PLEWA</name>
<dbReference type="SUPFAM" id="SSF81324">
    <property type="entry name" value="Voltage-gated potassium channels"/>
    <property type="match status" value="1"/>
</dbReference>
<dbReference type="AlphaFoldDB" id="A0AAV7LI80"/>
<keyword evidence="2" id="KW-1185">Reference proteome</keyword>
<reference evidence="1" key="1">
    <citation type="journal article" date="2022" name="bioRxiv">
        <title>Sequencing and chromosome-scale assembly of the giantPleurodeles waltlgenome.</title>
        <authorList>
            <person name="Brown T."/>
            <person name="Elewa A."/>
            <person name="Iarovenko S."/>
            <person name="Subramanian E."/>
            <person name="Araus A.J."/>
            <person name="Petzold A."/>
            <person name="Susuki M."/>
            <person name="Suzuki K.-i.T."/>
            <person name="Hayashi T."/>
            <person name="Toyoda A."/>
            <person name="Oliveira C."/>
            <person name="Osipova E."/>
            <person name="Leigh N.D."/>
            <person name="Simon A."/>
            <person name="Yun M.H."/>
        </authorList>
    </citation>
    <scope>NUCLEOTIDE SEQUENCE</scope>
    <source>
        <strain evidence="1">20211129_DDA</strain>
        <tissue evidence="1">Liver</tissue>
    </source>
</reference>
<dbReference type="Proteomes" id="UP001066276">
    <property type="component" value="Chromosome 11"/>
</dbReference>
<sequence>MELGLNLRTFCKTDRGNILLADNAINAVYICYFGLRFVAAEDTLRFWLELNSIVDFFTITPTCAEYFMGKNIIGELPVSSLMTQ</sequence>
<evidence type="ECO:0000313" key="2">
    <source>
        <dbReference type="Proteomes" id="UP001066276"/>
    </source>
</evidence>
<protein>
    <submittedName>
        <fullName evidence="1">Uncharacterized protein</fullName>
    </submittedName>
</protein>
<comment type="caution">
    <text evidence="1">The sequence shown here is derived from an EMBL/GenBank/DDBJ whole genome shotgun (WGS) entry which is preliminary data.</text>
</comment>